<dbReference type="RefSeq" id="WP_152837807.1">
    <property type="nucleotide sequence ID" value="NZ_WHUG01000003.1"/>
</dbReference>
<dbReference type="PANTHER" id="PTHR36924">
    <property type="entry name" value="ANTITOXIN HIGA-1"/>
    <property type="match status" value="1"/>
</dbReference>
<keyword evidence="1" id="KW-0238">DNA-binding</keyword>
<dbReference type="InterPro" id="IPR010982">
    <property type="entry name" value="Lambda_DNA-bd_dom_sf"/>
</dbReference>
<dbReference type="PANTHER" id="PTHR36924:SF1">
    <property type="entry name" value="ANTITOXIN HIGA-1"/>
    <property type="match status" value="1"/>
</dbReference>
<dbReference type="PROSITE" id="PS50943">
    <property type="entry name" value="HTH_CROC1"/>
    <property type="match status" value="1"/>
</dbReference>
<name>A0A6A7N093_9BURK</name>
<dbReference type="SMART" id="SM00530">
    <property type="entry name" value="HTH_XRE"/>
    <property type="match status" value="1"/>
</dbReference>
<accession>A0A6A7N093</accession>
<dbReference type="Gene3D" id="1.10.260.40">
    <property type="entry name" value="lambda repressor-like DNA-binding domains"/>
    <property type="match status" value="1"/>
</dbReference>
<dbReference type="SUPFAM" id="SSF47413">
    <property type="entry name" value="lambda repressor-like DNA-binding domains"/>
    <property type="match status" value="1"/>
</dbReference>
<keyword evidence="4" id="KW-1185">Reference proteome</keyword>
<sequence length="86" mass="9636">MDMHNPLHPGEFILEVYLRPQKISGRRCAEKLGIAPSTLNRILSGRGKVTATMAQRLASGLGSSPESWLAMQEIYDRWVEKQRNAA</sequence>
<evidence type="ECO:0000313" key="3">
    <source>
        <dbReference type="EMBL" id="MQA38432.1"/>
    </source>
</evidence>
<dbReference type="InterPro" id="IPR001387">
    <property type="entry name" value="Cro/C1-type_HTH"/>
</dbReference>
<organism evidence="3 4">
    <name type="scientific">Rugamonas aquatica</name>
    <dbReference type="NCBI Taxonomy" id="2743357"/>
    <lineage>
        <taxon>Bacteria</taxon>
        <taxon>Pseudomonadati</taxon>
        <taxon>Pseudomonadota</taxon>
        <taxon>Betaproteobacteria</taxon>
        <taxon>Burkholderiales</taxon>
        <taxon>Oxalobacteraceae</taxon>
        <taxon>Telluria group</taxon>
        <taxon>Rugamonas</taxon>
    </lineage>
</organism>
<reference evidence="3 4" key="1">
    <citation type="submission" date="2019-10" db="EMBL/GenBank/DDBJ databases">
        <title>Two novel species isolated from a subtropical stream in China.</title>
        <authorList>
            <person name="Lu H."/>
        </authorList>
    </citation>
    <scope>NUCLEOTIDE SEQUENCE [LARGE SCALE GENOMIC DNA]</scope>
    <source>
        <strain evidence="3 4">FT29W</strain>
    </source>
</reference>
<evidence type="ECO:0000259" key="2">
    <source>
        <dbReference type="PROSITE" id="PS50943"/>
    </source>
</evidence>
<gene>
    <name evidence="3" type="ORF">GEV02_09750</name>
</gene>
<evidence type="ECO:0000313" key="4">
    <source>
        <dbReference type="Proteomes" id="UP000440498"/>
    </source>
</evidence>
<dbReference type="CDD" id="cd00093">
    <property type="entry name" value="HTH_XRE"/>
    <property type="match status" value="1"/>
</dbReference>
<dbReference type="EMBL" id="WHUG01000003">
    <property type="protein sequence ID" value="MQA38432.1"/>
    <property type="molecule type" value="Genomic_DNA"/>
</dbReference>
<dbReference type="NCBIfam" id="TIGR02607">
    <property type="entry name" value="antidote_HigA"/>
    <property type="match status" value="1"/>
</dbReference>
<evidence type="ECO:0000256" key="1">
    <source>
        <dbReference type="ARBA" id="ARBA00023125"/>
    </source>
</evidence>
<comment type="caution">
    <text evidence="3">The sequence shown here is derived from an EMBL/GenBank/DDBJ whole genome shotgun (WGS) entry which is preliminary data.</text>
</comment>
<protein>
    <submittedName>
        <fullName evidence="3">HigA family addiction module antidote protein</fullName>
    </submittedName>
</protein>
<dbReference type="InterPro" id="IPR013430">
    <property type="entry name" value="Toxin_antidote_HigA"/>
</dbReference>
<dbReference type="Proteomes" id="UP000440498">
    <property type="component" value="Unassembled WGS sequence"/>
</dbReference>
<feature type="domain" description="HTH cro/C1-type" evidence="2">
    <location>
        <begin position="29"/>
        <end position="68"/>
    </location>
</feature>
<dbReference type="GO" id="GO:0003677">
    <property type="term" value="F:DNA binding"/>
    <property type="evidence" value="ECO:0007669"/>
    <property type="project" value="UniProtKB-KW"/>
</dbReference>
<dbReference type="AlphaFoldDB" id="A0A6A7N093"/>
<proteinExistence type="predicted"/>
<dbReference type="Pfam" id="PF01381">
    <property type="entry name" value="HTH_3"/>
    <property type="match status" value="1"/>
</dbReference>